<evidence type="ECO:0000256" key="6">
    <source>
        <dbReference type="ARBA" id="ARBA00022827"/>
    </source>
</evidence>
<dbReference type="EMBL" id="ABWP01000075">
    <property type="protein sequence ID" value="EEA84327.1"/>
    <property type="molecule type" value="Genomic_DNA"/>
</dbReference>
<keyword evidence="7 10" id="KW-0460">Magnesium</keyword>
<evidence type="ECO:0000256" key="7">
    <source>
        <dbReference type="ARBA" id="ARBA00022842"/>
    </source>
</evidence>
<evidence type="ECO:0000256" key="9">
    <source>
        <dbReference type="ARBA" id="ARBA00048540"/>
    </source>
</evidence>
<feature type="binding site" evidence="11">
    <location>
        <position position="193"/>
    </location>
    <ligand>
        <name>Mg(2+)</name>
        <dbReference type="ChEBI" id="CHEBI:18420"/>
    </ligand>
</feature>
<dbReference type="STRING" id="500633.CLOHIR_02026"/>
<evidence type="ECO:0000256" key="8">
    <source>
        <dbReference type="ARBA" id="ARBA00031306"/>
    </source>
</evidence>
<accession>B6G1L9</accession>
<name>B6G1L9_PEPHT</name>
<evidence type="ECO:0000256" key="2">
    <source>
        <dbReference type="ARBA" id="ARBA00016337"/>
    </source>
</evidence>
<dbReference type="PIRSF" id="PIRSF006268">
    <property type="entry name" value="ApbE"/>
    <property type="match status" value="1"/>
</dbReference>
<dbReference type="HOGENOM" id="CLU_044403_1_0_9"/>
<evidence type="ECO:0000256" key="1">
    <source>
        <dbReference type="ARBA" id="ARBA00011955"/>
    </source>
</evidence>
<dbReference type="EC" id="2.7.1.180" evidence="1 10"/>
<evidence type="ECO:0000256" key="10">
    <source>
        <dbReference type="PIRNR" id="PIRNR006268"/>
    </source>
</evidence>
<evidence type="ECO:0000256" key="4">
    <source>
        <dbReference type="ARBA" id="ARBA00022679"/>
    </source>
</evidence>
<reference evidence="13 14" key="1">
    <citation type="submission" date="2008-09" db="EMBL/GenBank/DDBJ databases">
        <authorList>
            <person name="Fulton L."/>
            <person name="Clifton S."/>
            <person name="Fulton B."/>
            <person name="Xu J."/>
            <person name="Minx P."/>
            <person name="Pepin K.H."/>
            <person name="Johnson M."/>
            <person name="Thiruvilangam P."/>
            <person name="Bhonagiri V."/>
            <person name="Nash W.E."/>
            <person name="Mardis E.R."/>
            <person name="Wilson R.K."/>
        </authorList>
    </citation>
    <scope>NUCLEOTIDE SEQUENCE [LARGE SCALE GENOMIC DNA]</scope>
    <source>
        <strain evidence="13 14">DSM 13275</strain>
    </source>
</reference>
<dbReference type="AlphaFoldDB" id="B6G1L9"/>
<dbReference type="OrthoDB" id="9778595at2"/>
<evidence type="ECO:0000256" key="3">
    <source>
        <dbReference type="ARBA" id="ARBA00022630"/>
    </source>
</evidence>
<feature type="transmembrane region" description="Helical" evidence="12">
    <location>
        <begin position="6"/>
        <end position="22"/>
    </location>
</feature>
<evidence type="ECO:0000313" key="13">
    <source>
        <dbReference type="EMBL" id="EEA84327.1"/>
    </source>
</evidence>
<dbReference type="GO" id="GO:0046872">
    <property type="term" value="F:metal ion binding"/>
    <property type="evidence" value="ECO:0007669"/>
    <property type="project" value="UniProtKB-UniRule"/>
</dbReference>
<comment type="similarity">
    <text evidence="10">Belongs to the ApbE family.</text>
</comment>
<organism evidence="13 14">
    <name type="scientific">Peptacetobacter hiranonis (strain DSM 13275 / JCM 10541 / KCTC 15199 / TO-931)</name>
    <name type="common">Clostridium hiranonis</name>
    <dbReference type="NCBI Taxonomy" id="500633"/>
    <lineage>
        <taxon>Bacteria</taxon>
        <taxon>Bacillati</taxon>
        <taxon>Bacillota</taxon>
        <taxon>Clostridia</taxon>
        <taxon>Peptostreptococcales</taxon>
        <taxon>Peptostreptococcaceae</taxon>
        <taxon>Peptacetobacter</taxon>
    </lineage>
</organism>
<dbReference type="PANTHER" id="PTHR30040:SF2">
    <property type="entry name" value="FAD:PROTEIN FMN TRANSFERASE"/>
    <property type="match status" value="1"/>
</dbReference>
<dbReference type="InterPro" id="IPR024932">
    <property type="entry name" value="ApbE"/>
</dbReference>
<evidence type="ECO:0000313" key="14">
    <source>
        <dbReference type="Proteomes" id="UP000003178"/>
    </source>
</evidence>
<dbReference type="Pfam" id="PF02424">
    <property type="entry name" value="ApbE"/>
    <property type="match status" value="1"/>
</dbReference>
<feature type="binding site" evidence="11">
    <location>
        <position position="305"/>
    </location>
    <ligand>
        <name>Mg(2+)</name>
        <dbReference type="ChEBI" id="CHEBI:18420"/>
    </ligand>
</feature>
<comment type="caution">
    <text evidence="13">The sequence shown here is derived from an EMBL/GenBank/DDBJ whole genome shotgun (WGS) entry which is preliminary data.</text>
</comment>
<dbReference type="Proteomes" id="UP000003178">
    <property type="component" value="Unassembled WGS sequence"/>
</dbReference>
<dbReference type="PANTHER" id="PTHR30040">
    <property type="entry name" value="THIAMINE BIOSYNTHESIS LIPOPROTEIN APBE"/>
    <property type="match status" value="1"/>
</dbReference>
<evidence type="ECO:0000256" key="12">
    <source>
        <dbReference type="SAM" id="Phobius"/>
    </source>
</evidence>
<dbReference type="RefSeq" id="WP_006440888.1">
    <property type="nucleotide sequence ID" value="NZ_DS995359.1"/>
</dbReference>
<keyword evidence="6 10" id="KW-0274">FAD</keyword>
<proteinExistence type="inferred from homology"/>
<dbReference type="eggNOG" id="COG1477">
    <property type="taxonomic scope" value="Bacteria"/>
</dbReference>
<protein>
    <recommendedName>
        <fullName evidence="2 10">FAD:protein FMN transferase</fullName>
        <ecNumber evidence="1 10">2.7.1.180</ecNumber>
    </recommendedName>
    <alternativeName>
        <fullName evidence="8 10">Flavin transferase</fullName>
    </alternativeName>
</protein>
<keyword evidence="12" id="KW-1133">Transmembrane helix</keyword>
<keyword evidence="14" id="KW-1185">Reference proteome</keyword>
<gene>
    <name evidence="13" type="ORF">CLOHIR_02026</name>
</gene>
<reference evidence="13 14" key="2">
    <citation type="submission" date="2008-10" db="EMBL/GenBank/DDBJ databases">
        <title>Draft genome sequence of Clostridium hiranonis (DSM 13275).</title>
        <authorList>
            <person name="Sudarsanam P."/>
            <person name="Ley R."/>
            <person name="Guruge J."/>
            <person name="Turnbaugh P.J."/>
            <person name="Mahowald M."/>
            <person name="Liep D."/>
            <person name="Gordon J."/>
        </authorList>
    </citation>
    <scope>NUCLEOTIDE SEQUENCE [LARGE SCALE GENOMIC DNA]</scope>
    <source>
        <strain evidence="13 14">DSM 13275</strain>
    </source>
</reference>
<keyword evidence="12" id="KW-0812">Transmembrane</keyword>
<evidence type="ECO:0000256" key="5">
    <source>
        <dbReference type="ARBA" id="ARBA00022723"/>
    </source>
</evidence>
<keyword evidence="12" id="KW-0472">Membrane</keyword>
<keyword evidence="4 10" id="KW-0808">Transferase</keyword>
<sequence length="357" mass="39401">MRKSTPQIVVLIILLVAGYFIFKPNMDENYSQTNYYLGTVNTVTVYGKKQKKAMEILNGCDEVVKVVDNLMSTEIPGSDVSKINKNAGIKPVKVSPETYEVVKEAIKYSKLSDGNFDVSIGPVSDLWSIGKKDARVPEKSEIDALLPLIDYKNVEAKEIKLETDQDGDGKNETFDKEYTVFLKKKGMKIDLGAIAKGFAADQVALYLKASDVEKAIINLGGNIKTIGDFNIGLKNPIENANDSFASVKVSNKSVVTSGVYERFVEKDGKKYHHILNPADGYPFDNNLLSVSIISDKSINCDALSTSAFALGLEDGKKLIESIDNVEAVFVTKDKKVYLTKGFKDEFEILNDSFKVVK</sequence>
<evidence type="ECO:0000256" key="11">
    <source>
        <dbReference type="PIRSR" id="PIRSR006268-2"/>
    </source>
</evidence>
<keyword evidence="5 10" id="KW-0479">Metal-binding</keyword>
<comment type="catalytic activity">
    <reaction evidence="9 10">
        <text>L-threonyl-[protein] + FAD = FMN-L-threonyl-[protein] + AMP + H(+)</text>
        <dbReference type="Rhea" id="RHEA:36847"/>
        <dbReference type="Rhea" id="RHEA-COMP:11060"/>
        <dbReference type="Rhea" id="RHEA-COMP:11061"/>
        <dbReference type="ChEBI" id="CHEBI:15378"/>
        <dbReference type="ChEBI" id="CHEBI:30013"/>
        <dbReference type="ChEBI" id="CHEBI:57692"/>
        <dbReference type="ChEBI" id="CHEBI:74257"/>
        <dbReference type="ChEBI" id="CHEBI:456215"/>
        <dbReference type="EC" id="2.7.1.180"/>
    </reaction>
</comment>
<keyword evidence="3 10" id="KW-0285">Flavoprotein</keyword>
<dbReference type="SUPFAM" id="SSF143631">
    <property type="entry name" value="ApbE-like"/>
    <property type="match status" value="1"/>
</dbReference>
<dbReference type="InterPro" id="IPR003374">
    <property type="entry name" value="ApbE-like_sf"/>
</dbReference>
<feature type="binding site" evidence="11">
    <location>
        <position position="301"/>
    </location>
    <ligand>
        <name>Mg(2+)</name>
        <dbReference type="ChEBI" id="CHEBI:18420"/>
    </ligand>
</feature>
<dbReference type="Gene3D" id="3.10.520.10">
    <property type="entry name" value="ApbE-like domains"/>
    <property type="match status" value="1"/>
</dbReference>
<dbReference type="GO" id="GO:0016740">
    <property type="term" value="F:transferase activity"/>
    <property type="evidence" value="ECO:0007669"/>
    <property type="project" value="UniProtKB-UniRule"/>
</dbReference>
<comment type="cofactor">
    <cofactor evidence="11">
        <name>Mg(2+)</name>
        <dbReference type="ChEBI" id="CHEBI:18420"/>
    </cofactor>
    <cofactor evidence="11">
        <name>Mn(2+)</name>
        <dbReference type="ChEBI" id="CHEBI:29035"/>
    </cofactor>
    <text evidence="11">Magnesium. Can also use manganese.</text>
</comment>